<proteinExistence type="predicted"/>
<evidence type="ECO:0000256" key="2">
    <source>
        <dbReference type="ARBA" id="ARBA00022729"/>
    </source>
</evidence>
<dbReference type="InterPro" id="IPR002509">
    <property type="entry name" value="NODB_dom"/>
</dbReference>
<organism evidence="5">
    <name type="scientific">viral metagenome</name>
    <dbReference type="NCBI Taxonomy" id="1070528"/>
    <lineage>
        <taxon>unclassified sequences</taxon>
        <taxon>metagenomes</taxon>
        <taxon>organismal metagenomes</taxon>
    </lineage>
</organism>
<keyword evidence="2" id="KW-0732">Signal</keyword>
<accession>A0A6M3KAS3</accession>
<evidence type="ECO:0000256" key="1">
    <source>
        <dbReference type="ARBA" id="ARBA00004613"/>
    </source>
</evidence>
<reference evidence="5" key="1">
    <citation type="submission" date="2020-03" db="EMBL/GenBank/DDBJ databases">
        <title>The deep terrestrial virosphere.</title>
        <authorList>
            <person name="Holmfeldt K."/>
            <person name="Nilsson E."/>
            <person name="Simone D."/>
            <person name="Lopez-Fernandez M."/>
            <person name="Wu X."/>
            <person name="de Brujin I."/>
            <person name="Lundin D."/>
            <person name="Andersson A."/>
            <person name="Bertilsson S."/>
            <person name="Dopson M."/>
        </authorList>
    </citation>
    <scope>NUCLEOTIDE SEQUENCE</scope>
    <source>
        <strain evidence="5">MM415A01018</strain>
        <strain evidence="4">MM415B00605</strain>
    </source>
</reference>
<sequence length="250" mass="28693">MTGVLIIALHSIEKQTQVRFETSTENFEWILQMLSERGYKSITLGQFYNFTKGLGVLPEKPVIITSDDGYESIYTNALPLVKKYGFSMTLFIALEYIAQIEKTRVVMSVNRMPPRRMLLWDEVKELSENGFDIQSHGVNHCNFTDLNLEDSVWNLKGVKVIIENKTGKECNFHAWCNGVVDNRLFDKMSELGYKGFLKYSGGIENTDTVDWKNVSRVYIEDTILHPTNSVPEMSRELIENRLFVKGVGDK</sequence>
<dbReference type="PANTHER" id="PTHR34216:SF3">
    <property type="entry name" value="POLY-BETA-1,6-N-ACETYL-D-GLUCOSAMINE N-DEACETYLASE"/>
    <property type="match status" value="1"/>
</dbReference>
<dbReference type="SUPFAM" id="SSF88713">
    <property type="entry name" value="Glycoside hydrolase/deacetylase"/>
    <property type="match status" value="1"/>
</dbReference>
<dbReference type="GO" id="GO:0005576">
    <property type="term" value="C:extracellular region"/>
    <property type="evidence" value="ECO:0007669"/>
    <property type="project" value="UniProtKB-SubCell"/>
</dbReference>
<gene>
    <name evidence="5" type="ORF">MM415A01018_0027</name>
    <name evidence="4" type="ORF">MM415B00605_0029</name>
</gene>
<feature type="domain" description="NodB homology" evidence="3">
    <location>
        <begin position="60"/>
        <end position="250"/>
    </location>
</feature>
<dbReference type="EMBL" id="MT141501">
    <property type="protein sequence ID" value="QJA63620.1"/>
    <property type="molecule type" value="Genomic_DNA"/>
</dbReference>
<evidence type="ECO:0000259" key="3">
    <source>
        <dbReference type="PROSITE" id="PS51677"/>
    </source>
</evidence>
<dbReference type="AlphaFoldDB" id="A0A6M3KAS3"/>
<dbReference type="EMBL" id="MT142351">
    <property type="protein sequence ID" value="QJA78751.1"/>
    <property type="molecule type" value="Genomic_DNA"/>
</dbReference>
<comment type="subcellular location">
    <subcellularLocation>
        <location evidence="1">Secreted</location>
    </subcellularLocation>
</comment>
<protein>
    <submittedName>
        <fullName evidence="5">Putative polysaccharide deacetylase</fullName>
    </submittedName>
</protein>
<dbReference type="Pfam" id="PF01522">
    <property type="entry name" value="Polysacc_deac_1"/>
    <property type="match status" value="1"/>
</dbReference>
<dbReference type="GO" id="GO:0016810">
    <property type="term" value="F:hydrolase activity, acting on carbon-nitrogen (but not peptide) bonds"/>
    <property type="evidence" value="ECO:0007669"/>
    <property type="project" value="InterPro"/>
</dbReference>
<dbReference type="PROSITE" id="PS51677">
    <property type="entry name" value="NODB"/>
    <property type="match status" value="1"/>
</dbReference>
<dbReference type="Gene3D" id="3.20.20.370">
    <property type="entry name" value="Glycoside hydrolase/deacetylase"/>
    <property type="match status" value="1"/>
</dbReference>
<dbReference type="GO" id="GO:0005975">
    <property type="term" value="P:carbohydrate metabolic process"/>
    <property type="evidence" value="ECO:0007669"/>
    <property type="project" value="InterPro"/>
</dbReference>
<dbReference type="InterPro" id="IPR051398">
    <property type="entry name" value="Polysacch_Deacetylase"/>
</dbReference>
<evidence type="ECO:0000313" key="4">
    <source>
        <dbReference type="EMBL" id="QJA63620.1"/>
    </source>
</evidence>
<evidence type="ECO:0000313" key="5">
    <source>
        <dbReference type="EMBL" id="QJA78751.1"/>
    </source>
</evidence>
<dbReference type="PANTHER" id="PTHR34216">
    <property type="match status" value="1"/>
</dbReference>
<name>A0A6M3KAS3_9ZZZZ</name>
<dbReference type="InterPro" id="IPR011330">
    <property type="entry name" value="Glyco_hydro/deAcase_b/a-brl"/>
</dbReference>
<dbReference type="CDD" id="cd10918">
    <property type="entry name" value="CE4_NodB_like_5s_6s"/>
    <property type="match status" value="1"/>
</dbReference>